<comment type="caution">
    <text evidence="1">The sequence shown here is derived from an EMBL/GenBank/DDBJ whole genome shotgun (WGS) entry which is preliminary data.</text>
</comment>
<gene>
    <name evidence="1" type="ORF">CEXT_714441</name>
</gene>
<protein>
    <submittedName>
        <fullName evidence="1">Uncharacterized protein</fullName>
    </submittedName>
</protein>
<evidence type="ECO:0000313" key="1">
    <source>
        <dbReference type="EMBL" id="GIZ05285.1"/>
    </source>
</evidence>
<dbReference type="Proteomes" id="UP001054945">
    <property type="component" value="Unassembled WGS sequence"/>
</dbReference>
<accession>A0AAV4YFW1</accession>
<evidence type="ECO:0000313" key="2">
    <source>
        <dbReference type="Proteomes" id="UP001054945"/>
    </source>
</evidence>
<reference evidence="1 2" key="1">
    <citation type="submission" date="2021-06" db="EMBL/GenBank/DDBJ databases">
        <title>Caerostris extrusa draft genome.</title>
        <authorList>
            <person name="Kono N."/>
            <person name="Arakawa K."/>
        </authorList>
    </citation>
    <scope>NUCLEOTIDE SEQUENCE [LARGE SCALE GENOMIC DNA]</scope>
</reference>
<sequence length="123" mass="14259">MIHVRVTERISPIEVGCVVYLILQKEGLNIKRLNLTAVIVSLKHEMNVPTVWIDIWCACSVQGLSTMFLRIPQLIPISLKTHGDHLPLIHHMKEEELAPVLPLRRDWKHDWTFSRFVTKHGPK</sequence>
<dbReference type="EMBL" id="BPLR01019265">
    <property type="protein sequence ID" value="GIZ05285.1"/>
    <property type="molecule type" value="Genomic_DNA"/>
</dbReference>
<dbReference type="AlphaFoldDB" id="A0AAV4YFW1"/>
<organism evidence="1 2">
    <name type="scientific">Caerostris extrusa</name>
    <name type="common">Bark spider</name>
    <name type="synonym">Caerostris bankana</name>
    <dbReference type="NCBI Taxonomy" id="172846"/>
    <lineage>
        <taxon>Eukaryota</taxon>
        <taxon>Metazoa</taxon>
        <taxon>Ecdysozoa</taxon>
        <taxon>Arthropoda</taxon>
        <taxon>Chelicerata</taxon>
        <taxon>Arachnida</taxon>
        <taxon>Araneae</taxon>
        <taxon>Araneomorphae</taxon>
        <taxon>Entelegynae</taxon>
        <taxon>Araneoidea</taxon>
        <taxon>Araneidae</taxon>
        <taxon>Caerostris</taxon>
    </lineage>
</organism>
<proteinExistence type="predicted"/>
<name>A0AAV4YFW1_CAEEX</name>
<keyword evidence="2" id="KW-1185">Reference proteome</keyword>